<dbReference type="CDD" id="cd00067">
    <property type="entry name" value="GAL4"/>
    <property type="match status" value="1"/>
</dbReference>
<dbReference type="GO" id="GO:0008270">
    <property type="term" value="F:zinc ion binding"/>
    <property type="evidence" value="ECO:0007669"/>
    <property type="project" value="InterPro"/>
</dbReference>
<keyword evidence="4" id="KW-0804">Transcription</keyword>
<keyword evidence="1" id="KW-0479">Metal-binding</keyword>
<dbReference type="HOGENOM" id="CLU_008137_1_0_1"/>
<evidence type="ECO:0000256" key="7">
    <source>
        <dbReference type="SAM" id="Phobius"/>
    </source>
</evidence>
<dbReference type="GeneID" id="19978518"/>
<dbReference type="EMBL" id="KB822697">
    <property type="protein sequence ID" value="ETI27576.1"/>
    <property type="molecule type" value="Genomic_DNA"/>
</dbReference>
<evidence type="ECO:0000256" key="5">
    <source>
        <dbReference type="ARBA" id="ARBA00023242"/>
    </source>
</evidence>
<dbReference type="InterPro" id="IPR036864">
    <property type="entry name" value="Zn2-C6_fun-type_DNA-bd_sf"/>
</dbReference>
<dbReference type="PROSITE" id="PS00463">
    <property type="entry name" value="ZN2_CY6_FUNGAL_1"/>
    <property type="match status" value="1"/>
</dbReference>
<evidence type="ECO:0000256" key="1">
    <source>
        <dbReference type="ARBA" id="ARBA00022723"/>
    </source>
</evidence>
<dbReference type="GO" id="GO:0006351">
    <property type="term" value="P:DNA-templated transcription"/>
    <property type="evidence" value="ECO:0007669"/>
    <property type="project" value="InterPro"/>
</dbReference>
<evidence type="ECO:0000256" key="2">
    <source>
        <dbReference type="ARBA" id="ARBA00023015"/>
    </source>
</evidence>
<evidence type="ECO:0000259" key="8">
    <source>
        <dbReference type="PROSITE" id="PS50048"/>
    </source>
</evidence>
<keyword evidence="7" id="KW-1133">Transmembrane helix</keyword>
<dbReference type="Pfam" id="PF04082">
    <property type="entry name" value="Fungal_trans"/>
    <property type="match status" value="1"/>
</dbReference>
<dbReference type="Proteomes" id="UP000030678">
    <property type="component" value="Unassembled WGS sequence"/>
</dbReference>
<dbReference type="RefSeq" id="XP_008721650.1">
    <property type="nucleotide sequence ID" value="XM_008723428.1"/>
</dbReference>
<dbReference type="AlphaFoldDB" id="V9DLP6"/>
<dbReference type="PANTHER" id="PTHR47424:SF15">
    <property type="entry name" value="ZN(II)2CYS6 TRANSCRIPTION FACTOR (EUROFUNG)"/>
    <property type="match status" value="1"/>
</dbReference>
<dbReference type="SUPFAM" id="SSF57701">
    <property type="entry name" value="Zn2/Cys6 DNA-binding domain"/>
    <property type="match status" value="1"/>
</dbReference>
<evidence type="ECO:0000313" key="9">
    <source>
        <dbReference type="EMBL" id="ETI27576.1"/>
    </source>
</evidence>
<dbReference type="SMART" id="SM00066">
    <property type="entry name" value="GAL4"/>
    <property type="match status" value="1"/>
</dbReference>
<dbReference type="GO" id="GO:0000981">
    <property type="term" value="F:DNA-binding transcription factor activity, RNA polymerase II-specific"/>
    <property type="evidence" value="ECO:0007669"/>
    <property type="project" value="InterPro"/>
</dbReference>
<evidence type="ECO:0000256" key="4">
    <source>
        <dbReference type="ARBA" id="ARBA00023163"/>
    </source>
</evidence>
<dbReference type="PROSITE" id="PS50048">
    <property type="entry name" value="ZN2_CY6_FUNGAL_2"/>
    <property type="match status" value="1"/>
</dbReference>
<evidence type="ECO:0000256" key="6">
    <source>
        <dbReference type="SAM" id="MobiDB-lite"/>
    </source>
</evidence>
<keyword evidence="2" id="KW-0805">Transcription regulation</keyword>
<organism evidence="9 10">
    <name type="scientific">Cladophialophora carrionii CBS 160.54</name>
    <dbReference type="NCBI Taxonomy" id="1279043"/>
    <lineage>
        <taxon>Eukaryota</taxon>
        <taxon>Fungi</taxon>
        <taxon>Dikarya</taxon>
        <taxon>Ascomycota</taxon>
        <taxon>Pezizomycotina</taxon>
        <taxon>Eurotiomycetes</taxon>
        <taxon>Chaetothyriomycetidae</taxon>
        <taxon>Chaetothyriales</taxon>
        <taxon>Herpotrichiellaceae</taxon>
        <taxon>Cladophialophora</taxon>
    </lineage>
</organism>
<dbReference type="OrthoDB" id="2571985at2759"/>
<dbReference type="SMART" id="SM00906">
    <property type="entry name" value="Fungal_trans"/>
    <property type="match status" value="1"/>
</dbReference>
<proteinExistence type="predicted"/>
<protein>
    <recommendedName>
        <fullName evidence="8">Zn(2)-C6 fungal-type domain-containing protein</fullName>
    </recommendedName>
</protein>
<dbReference type="InterPro" id="IPR051127">
    <property type="entry name" value="Fungal_SecMet_Regulators"/>
</dbReference>
<name>V9DLP6_9EURO</name>
<dbReference type="Pfam" id="PF00172">
    <property type="entry name" value="Zn_clus"/>
    <property type="match status" value="1"/>
</dbReference>
<dbReference type="InterPro" id="IPR007219">
    <property type="entry name" value="XnlR_reg_dom"/>
</dbReference>
<reference evidence="9 10" key="1">
    <citation type="submission" date="2013-03" db="EMBL/GenBank/DDBJ databases">
        <title>The Genome Sequence of Cladophialophora carrionii CBS 160.54.</title>
        <authorList>
            <consortium name="The Broad Institute Genomics Platform"/>
            <person name="Cuomo C."/>
            <person name="de Hoog S."/>
            <person name="Gorbushina A."/>
            <person name="Walker B."/>
            <person name="Young S.K."/>
            <person name="Zeng Q."/>
            <person name="Gargeya S."/>
            <person name="Fitzgerald M."/>
            <person name="Haas B."/>
            <person name="Abouelleil A."/>
            <person name="Allen A.W."/>
            <person name="Alvarado L."/>
            <person name="Arachchi H.M."/>
            <person name="Berlin A.M."/>
            <person name="Chapman S.B."/>
            <person name="Gainer-Dewar J."/>
            <person name="Goldberg J."/>
            <person name="Griggs A."/>
            <person name="Gujja S."/>
            <person name="Hansen M."/>
            <person name="Howarth C."/>
            <person name="Imamovic A."/>
            <person name="Ireland A."/>
            <person name="Larimer J."/>
            <person name="McCowan C."/>
            <person name="Murphy C."/>
            <person name="Pearson M."/>
            <person name="Poon T.W."/>
            <person name="Priest M."/>
            <person name="Roberts A."/>
            <person name="Saif S."/>
            <person name="Shea T."/>
            <person name="Sisk P."/>
            <person name="Sykes S."/>
            <person name="Wortman J."/>
            <person name="Nusbaum C."/>
            <person name="Birren B."/>
        </authorList>
    </citation>
    <scope>NUCLEOTIDE SEQUENCE [LARGE SCALE GENOMIC DNA]</scope>
    <source>
        <strain evidence="9 10">CBS 160.54</strain>
    </source>
</reference>
<dbReference type="PANTHER" id="PTHR47424">
    <property type="entry name" value="REGULATORY PROTEIN GAL4"/>
    <property type="match status" value="1"/>
</dbReference>
<keyword evidence="7" id="KW-0472">Membrane</keyword>
<dbReference type="GO" id="GO:0000435">
    <property type="term" value="P:positive regulation of transcription from RNA polymerase II promoter by galactose"/>
    <property type="evidence" value="ECO:0007669"/>
    <property type="project" value="TreeGrafter"/>
</dbReference>
<dbReference type="Gene3D" id="4.10.240.10">
    <property type="entry name" value="Zn(2)-C6 fungal-type DNA-binding domain"/>
    <property type="match status" value="1"/>
</dbReference>
<dbReference type="VEuPathDB" id="FungiDB:G647_00025"/>
<sequence length="695" mass="78405">MSSDRHVDVDHPLKGRLAYLPALLSPSEPLQSPQQPPGSEEPFSDAAQAVPPSPVAGSKRKRPRAARACEFCRAKKHRCDELLPCTRCRNRNRACIYKDAYLARDRFHALARRELDGTQAPSTSSPLDTIDEGVNLDCTSHDHANEEVSEINPHTMNTEFHGPTSSLAFLAAVQHHAHKDGAQTNEQPQSLVSAFHNESFTPQAARRRSTEIQSPSAVRYHFRQSWFFLDGYFQNLHFIHPIISREDFFSKCEDLWFGRSESPPSGFVALYYSIMSLGAIIQEWDEETLDGMGRFDWARKMFHLASAALELTPSHNDLQTVQACLIMAKVCQNELNPHLAYLYLGRAVRTALSAGFNRRPRLSPTAGRPEAHSDIARTWWGLYSLEIEMSFALGRPDSLGLDIYHNQTMPAVDETEHAILAAMVAFARLVRKVSVSIYASAHSTSERLTIAAEIETEMDAWLESVPSIIRPAFHGEQSYTMIKEPKWAKKQKHTLKFRYLNVKMVLYRPFLLHAAATEGLPDPILQTAVDKCVSSARATIQLMHQMYCELPYFRTWWYNVTYTLYGASIILCYLSRLARKDERQDLQKHIDLSISVLDAMEDHVVARKAGAVLREAVQHAHHKGSPNRNGVPQQAPKLADTPLMQLANISAEANGPRPLDEPLLDPFHDTSLDFMGQIFPFDDSYVSPWPSYAPH</sequence>
<gene>
    <name evidence="9" type="ORF">G647_00025</name>
</gene>
<dbReference type="CDD" id="cd12148">
    <property type="entry name" value="fungal_TF_MHR"/>
    <property type="match status" value="1"/>
</dbReference>
<evidence type="ECO:0000313" key="10">
    <source>
        <dbReference type="Proteomes" id="UP000030678"/>
    </source>
</evidence>
<dbReference type="GO" id="GO:0005634">
    <property type="term" value="C:nucleus"/>
    <property type="evidence" value="ECO:0007669"/>
    <property type="project" value="TreeGrafter"/>
</dbReference>
<dbReference type="GO" id="GO:0000978">
    <property type="term" value="F:RNA polymerase II cis-regulatory region sequence-specific DNA binding"/>
    <property type="evidence" value="ECO:0007669"/>
    <property type="project" value="TreeGrafter"/>
</dbReference>
<feature type="region of interest" description="Disordered" evidence="6">
    <location>
        <begin position="20"/>
        <end position="61"/>
    </location>
</feature>
<keyword evidence="5" id="KW-0539">Nucleus</keyword>
<feature type="transmembrane region" description="Helical" evidence="7">
    <location>
        <begin position="556"/>
        <end position="574"/>
    </location>
</feature>
<evidence type="ECO:0000256" key="3">
    <source>
        <dbReference type="ARBA" id="ARBA00023125"/>
    </source>
</evidence>
<keyword evidence="3" id="KW-0238">DNA-binding</keyword>
<feature type="domain" description="Zn(2)-C6 fungal-type" evidence="8">
    <location>
        <begin position="68"/>
        <end position="97"/>
    </location>
</feature>
<feature type="compositionally biased region" description="Low complexity" evidence="6">
    <location>
        <begin position="20"/>
        <end position="41"/>
    </location>
</feature>
<dbReference type="InterPro" id="IPR001138">
    <property type="entry name" value="Zn2Cys6_DnaBD"/>
</dbReference>
<accession>V9DLP6</accession>
<keyword evidence="7" id="KW-0812">Transmembrane</keyword>